<dbReference type="InterPro" id="IPR036393">
    <property type="entry name" value="AceGlu_kinase-like_sf"/>
</dbReference>
<dbReference type="InterPro" id="IPR001048">
    <property type="entry name" value="Asp/Glu/Uridylate_kinase"/>
</dbReference>
<evidence type="ECO:0000256" key="3">
    <source>
        <dbReference type="ARBA" id="ARBA00022605"/>
    </source>
</evidence>
<dbReference type="NCBIfam" id="TIGR00761">
    <property type="entry name" value="argB"/>
    <property type="match status" value="1"/>
</dbReference>
<evidence type="ECO:0000313" key="11">
    <source>
        <dbReference type="EMBL" id="GHC43447.1"/>
    </source>
</evidence>
<evidence type="ECO:0000256" key="2">
    <source>
        <dbReference type="ARBA" id="ARBA00022571"/>
    </source>
</evidence>
<sequence length="285" mass="30183">MTDAQSKAATLIEALPYLQRFRGETFLIKIGGSVMEDPALVSDFMRDILFLEAVGINPVLVHGGGKAISAAMAESGLEPEWVEGFRVTCEKSIELVEKTLTHTLSPHLVKLLNGHGGRATAIPGTNVFQARRMTPGGKDIGYVGEVESCVTEEILYATSSSIVPVISPLGREIDTGASLNINADLAAAALAKALQPAKLIYLSDVPGLLRDPKDATTLIKSLNPSEADGFIKDGTISGGMIPKVTSALDALQAGTRKVHFIDGRLPHVLLLEIFTSEGIGTEIVL</sequence>
<evidence type="ECO:0000256" key="9">
    <source>
        <dbReference type="HAMAP-Rule" id="MF_00082"/>
    </source>
</evidence>
<dbReference type="GO" id="GO:0003991">
    <property type="term" value="F:acetylglutamate kinase activity"/>
    <property type="evidence" value="ECO:0007669"/>
    <property type="project" value="UniProtKB-UniRule"/>
</dbReference>
<evidence type="ECO:0000256" key="5">
    <source>
        <dbReference type="ARBA" id="ARBA00022741"/>
    </source>
</evidence>
<keyword evidence="2 9" id="KW-0055">Arginine biosynthesis</keyword>
<evidence type="ECO:0000256" key="1">
    <source>
        <dbReference type="ARBA" id="ARBA00004828"/>
    </source>
</evidence>
<evidence type="ECO:0000256" key="8">
    <source>
        <dbReference type="ARBA" id="ARBA00048141"/>
    </source>
</evidence>
<evidence type="ECO:0000256" key="7">
    <source>
        <dbReference type="ARBA" id="ARBA00022840"/>
    </source>
</evidence>
<dbReference type="PANTHER" id="PTHR23342">
    <property type="entry name" value="N-ACETYLGLUTAMATE SYNTHASE"/>
    <property type="match status" value="1"/>
</dbReference>
<name>A0A918TF07_9BACT</name>
<comment type="pathway">
    <text evidence="1 9">Amino-acid biosynthesis; L-arginine biosynthesis; N(2)-acetyl-L-ornithine from L-glutamate: step 2/4.</text>
</comment>
<feature type="site" description="Transition state stabilizer" evidence="9">
    <location>
        <position position="29"/>
    </location>
</feature>
<dbReference type="InterPro" id="IPR001057">
    <property type="entry name" value="Glu/AcGlu_kinase"/>
</dbReference>
<dbReference type="GO" id="GO:0005524">
    <property type="term" value="F:ATP binding"/>
    <property type="evidence" value="ECO:0007669"/>
    <property type="project" value="UniProtKB-UniRule"/>
</dbReference>
<dbReference type="PANTHER" id="PTHR23342:SF0">
    <property type="entry name" value="N-ACETYLGLUTAMATE SYNTHASE, MITOCHONDRIAL"/>
    <property type="match status" value="1"/>
</dbReference>
<comment type="similarity">
    <text evidence="9">Belongs to the acetylglutamate kinase family. ArgB subfamily.</text>
</comment>
<proteinExistence type="inferred from homology"/>
<feature type="binding site" evidence="9">
    <location>
        <position position="180"/>
    </location>
    <ligand>
        <name>substrate</name>
    </ligand>
</feature>
<comment type="subcellular location">
    <subcellularLocation>
        <location evidence="9">Cytoplasm</location>
    </subcellularLocation>
</comment>
<dbReference type="PIRSF" id="PIRSF000728">
    <property type="entry name" value="NAGK"/>
    <property type="match status" value="1"/>
</dbReference>
<keyword evidence="5 9" id="KW-0547">Nucleotide-binding</keyword>
<keyword evidence="7 9" id="KW-0067">ATP-binding</keyword>
<evidence type="ECO:0000313" key="12">
    <source>
        <dbReference type="Proteomes" id="UP000644507"/>
    </source>
</evidence>
<keyword evidence="4 9" id="KW-0808">Transferase</keyword>
<keyword evidence="9" id="KW-0963">Cytoplasm</keyword>
<protein>
    <recommendedName>
        <fullName evidence="9">Acetylglutamate kinase</fullName>
        <ecNumber evidence="9">2.7.2.8</ecNumber>
    </recommendedName>
    <alternativeName>
        <fullName evidence="9">N-acetyl-L-glutamate 5-phosphotransferase</fullName>
    </alternativeName>
    <alternativeName>
        <fullName evidence="9">NAG kinase</fullName>
        <shortName evidence="9">NAGK</shortName>
    </alternativeName>
</protein>
<comment type="catalytic activity">
    <reaction evidence="8 9">
        <text>N-acetyl-L-glutamate + ATP = N-acetyl-L-glutamyl 5-phosphate + ADP</text>
        <dbReference type="Rhea" id="RHEA:14629"/>
        <dbReference type="ChEBI" id="CHEBI:30616"/>
        <dbReference type="ChEBI" id="CHEBI:44337"/>
        <dbReference type="ChEBI" id="CHEBI:57936"/>
        <dbReference type="ChEBI" id="CHEBI:456216"/>
        <dbReference type="EC" id="2.7.2.8"/>
    </reaction>
</comment>
<feature type="domain" description="Aspartate/glutamate/uridylate kinase" evidence="10">
    <location>
        <begin position="25"/>
        <end position="262"/>
    </location>
</feature>
<dbReference type="InterPro" id="IPR004662">
    <property type="entry name" value="AcgluKinase_fam"/>
</dbReference>
<dbReference type="HAMAP" id="MF_00082">
    <property type="entry name" value="ArgB"/>
    <property type="match status" value="1"/>
</dbReference>
<dbReference type="Pfam" id="PF00696">
    <property type="entry name" value="AA_kinase"/>
    <property type="match status" value="1"/>
</dbReference>
<dbReference type="PRINTS" id="PR00474">
    <property type="entry name" value="GLU5KINASE"/>
</dbReference>
<comment type="function">
    <text evidence="9">Catalyzes the ATP-dependent phosphorylation of N-acetyl-L-glutamate.</text>
</comment>
<gene>
    <name evidence="9 11" type="primary">argB</name>
    <name evidence="11" type="ORF">GCM10007100_05730</name>
</gene>
<dbReference type="FunFam" id="3.40.1160.10:FF:000004">
    <property type="entry name" value="Acetylglutamate kinase"/>
    <property type="match status" value="1"/>
</dbReference>
<accession>A0A918TF07</accession>
<evidence type="ECO:0000256" key="4">
    <source>
        <dbReference type="ARBA" id="ARBA00022679"/>
    </source>
</evidence>
<dbReference type="RefSeq" id="WP_189567177.1">
    <property type="nucleotide sequence ID" value="NZ_BMXI01000002.1"/>
</dbReference>
<evidence type="ECO:0000256" key="6">
    <source>
        <dbReference type="ARBA" id="ARBA00022777"/>
    </source>
</evidence>
<feature type="binding site" evidence="9">
    <location>
        <position position="86"/>
    </location>
    <ligand>
        <name>substrate</name>
    </ligand>
</feature>
<dbReference type="EC" id="2.7.2.8" evidence="9"/>
<dbReference type="GO" id="GO:0005737">
    <property type="term" value="C:cytoplasm"/>
    <property type="evidence" value="ECO:0007669"/>
    <property type="project" value="UniProtKB-SubCell"/>
</dbReference>
<organism evidence="11 12">
    <name type="scientific">Roseibacillus persicicus</name>
    <dbReference type="NCBI Taxonomy" id="454148"/>
    <lineage>
        <taxon>Bacteria</taxon>
        <taxon>Pseudomonadati</taxon>
        <taxon>Verrucomicrobiota</taxon>
        <taxon>Verrucomicrobiia</taxon>
        <taxon>Verrucomicrobiales</taxon>
        <taxon>Verrucomicrobiaceae</taxon>
        <taxon>Roseibacillus</taxon>
    </lineage>
</organism>
<keyword evidence="3 9" id="KW-0028">Amino-acid biosynthesis</keyword>
<dbReference type="GO" id="GO:0042450">
    <property type="term" value="P:L-arginine biosynthetic process via ornithine"/>
    <property type="evidence" value="ECO:0007669"/>
    <property type="project" value="UniProtKB-UniRule"/>
</dbReference>
<dbReference type="Gene3D" id="3.40.1160.10">
    <property type="entry name" value="Acetylglutamate kinase-like"/>
    <property type="match status" value="1"/>
</dbReference>
<keyword evidence="12" id="KW-1185">Reference proteome</keyword>
<feature type="site" description="Transition state stabilizer" evidence="9">
    <location>
        <position position="243"/>
    </location>
</feature>
<reference evidence="11" key="1">
    <citation type="journal article" date="2014" name="Int. J. Syst. Evol. Microbiol.">
        <title>Complete genome sequence of Corynebacterium casei LMG S-19264T (=DSM 44701T), isolated from a smear-ripened cheese.</title>
        <authorList>
            <consortium name="US DOE Joint Genome Institute (JGI-PGF)"/>
            <person name="Walter F."/>
            <person name="Albersmeier A."/>
            <person name="Kalinowski J."/>
            <person name="Ruckert C."/>
        </authorList>
    </citation>
    <scope>NUCLEOTIDE SEQUENCE</scope>
    <source>
        <strain evidence="11">KCTC 12988</strain>
    </source>
</reference>
<evidence type="ECO:0000259" key="10">
    <source>
        <dbReference type="Pfam" id="PF00696"/>
    </source>
</evidence>
<dbReference type="EMBL" id="BMXI01000002">
    <property type="protein sequence ID" value="GHC43447.1"/>
    <property type="molecule type" value="Genomic_DNA"/>
</dbReference>
<dbReference type="Proteomes" id="UP000644507">
    <property type="component" value="Unassembled WGS sequence"/>
</dbReference>
<keyword evidence="6 9" id="KW-0418">Kinase</keyword>
<dbReference type="AlphaFoldDB" id="A0A918TF07"/>
<comment type="caution">
    <text evidence="11">The sequence shown here is derived from an EMBL/GenBank/DDBJ whole genome shotgun (WGS) entry which is preliminary data.</text>
</comment>
<feature type="binding site" evidence="9">
    <location>
        <begin position="64"/>
        <end position="65"/>
    </location>
    <ligand>
        <name>substrate</name>
    </ligand>
</feature>
<dbReference type="InterPro" id="IPR037528">
    <property type="entry name" value="ArgB"/>
</dbReference>
<dbReference type="SUPFAM" id="SSF53633">
    <property type="entry name" value="Carbamate kinase-like"/>
    <property type="match status" value="1"/>
</dbReference>
<reference evidence="11" key="2">
    <citation type="submission" date="2020-09" db="EMBL/GenBank/DDBJ databases">
        <authorList>
            <person name="Sun Q."/>
            <person name="Kim S."/>
        </authorList>
    </citation>
    <scope>NUCLEOTIDE SEQUENCE</scope>
    <source>
        <strain evidence="11">KCTC 12988</strain>
    </source>
</reference>